<dbReference type="EMBL" id="GEDC01006167">
    <property type="protein sequence ID" value="JAS31131.1"/>
    <property type="molecule type" value="Transcribed_RNA"/>
</dbReference>
<dbReference type="InterPro" id="IPR000537">
    <property type="entry name" value="UbiA_prenyltransferase"/>
</dbReference>
<dbReference type="GO" id="GO:0031966">
    <property type="term" value="C:mitochondrial membrane"/>
    <property type="evidence" value="ECO:0007669"/>
    <property type="project" value="UniProtKB-SubCell"/>
</dbReference>
<keyword evidence="8 12" id="KW-0350">Heme biosynthesis</keyword>
<accession>A0A1B6DZP8</accession>
<evidence type="ECO:0000256" key="9">
    <source>
        <dbReference type="ARBA" id="ARBA00023136"/>
    </source>
</evidence>
<evidence type="ECO:0000256" key="12">
    <source>
        <dbReference type="PIRNR" id="PIRNR001773"/>
    </source>
</evidence>
<dbReference type="AlphaFoldDB" id="A0A1B6DZP8"/>
<evidence type="ECO:0000256" key="8">
    <source>
        <dbReference type="ARBA" id="ARBA00023133"/>
    </source>
</evidence>
<evidence type="ECO:0000313" key="14">
    <source>
        <dbReference type="EMBL" id="JAS31131.1"/>
    </source>
</evidence>
<dbReference type="GO" id="GO:0006784">
    <property type="term" value="P:heme A biosynthetic process"/>
    <property type="evidence" value="ECO:0007669"/>
    <property type="project" value="TreeGrafter"/>
</dbReference>
<proteinExistence type="inferred from homology"/>
<protein>
    <recommendedName>
        <fullName evidence="2 12">Protoheme IX farnesyltransferase, mitochondrial</fullName>
        <ecNumber evidence="12">2.5.1.-</ecNumber>
    </recommendedName>
    <alternativeName>
        <fullName evidence="10 12">Heme O synthase</fullName>
    </alternativeName>
</protein>
<dbReference type="PANTHER" id="PTHR43448:SF2">
    <property type="entry name" value="PROTOHEME IX FARNESYLTRANSFERASE, MITOCHONDRIAL"/>
    <property type="match status" value="1"/>
</dbReference>
<evidence type="ECO:0000256" key="3">
    <source>
        <dbReference type="ARBA" id="ARBA00022679"/>
    </source>
</evidence>
<feature type="transmembrane region" description="Helical" evidence="13">
    <location>
        <begin position="93"/>
        <end position="110"/>
    </location>
</feature>
<evidence type="ECO:0000256" key="5">
    <source>
        <dbReference type="ARBA" id="ARBA00022946"/>
    </source>
</evidence>
<sequence>MLYIFVKLCQKLSHQPSVSTLILQTAVFRTSSYATVATKEKLKPSLDKATVSHVAAINQPNQVLKNEKTQREWQETTIEWKKLPQHFMMLSKIRLTSLVVITSMGGYALAPAPFDLMSFTLCTVGTGLLSCAANAINQYHEVPFDAQMARTRNRILVRGQLTPLYALGFAAVCATTGVTTLYFGINPLTAALGVTNLVLYTSIYTPLKRISILNTWVGSIVGAIPPMMGWAACSGGLEAGAWVLGGLLYAWQFPHFNALSWNLRPDYSRAGYRMMSVTNPGLCRRTALRYTAIMIPLSCSAPFLDVTNMWFALESIPLNVYFTYLAWRFYKNSDSASSRKLFRFSLLHLPIIMLLMLVNKKHWFLESEEDSKQLLVSNSVQPVQGRKLGISLVVDPVL</sequence>
<keyword evidence="5" id="KW-0809">Transit peptide</keyword>
<evidence type="ECO:0000256" key="6">
    <source>
        <dbReference type="ARBA" id="ARBA00022989"/>
    </source>
</evidence>
<dbReference type="GO" id="GO:0008495">
    <property type="term" value="F:protoheme IX farnesyltransferase activity"/>
    <property type="evidence" value="ECO:0007669"/>
    <property type="project" value="UniProtKB-EC"/>
</dbReference>
<keyword evidence="6 13" id="KW-1133">Transmembrane helix</keyword>
<dbReference type="Pfam" id="PF01040">
    <property type="entry name" value="UbiA"/>
    <property type="match status" value="1"/>
</dbReference>
<feature type="transmembrane region" description="Helical" evidence="13">
    <location>
        <begin position="341"/>
        <end position="358"/>
    </location>
</feature>
<feature type="transmembrane region" description="Helical" evidence="13">
    <location>
        <begin position="161"/>
        <end position="182"/>
    </location>
</feature>
<comment type="catalytic activity">
    <reaction evidence="11">
        <text>heme b + (2E,6E)-farnesyl diphosphate + H2O = Fe(II)-heme o + diphosphate</text>
        <dbReference type="Rhea" id="RHEA:28070"/>
        <dbReference type="ChEBI" id="CHEBI:15377"/>
        <dbReference type="ChEBI" id="CHEBI:33019"/>
        <dbReference type="ChEBI" id="CHEBI:60344"/>
        <dbReference type="ChEBI" id="CHEBI:60530"/>
        <dbReference type="ChEBI" id="CHEBI:175763"/>
        <dbReference type="EC" id="2.5.1.141"/>
    </reaction>
</comment>
<dbReference type="EC" id="2.5.1.-" evidence="12"/>
<dbReference type="InterPro" id="IPR044878">
    <property type="entry name" value="UbiA_sf"/>
</dbReference>
<evidence type="ECO:0000256" key="13">
    <source>
        <dbReference type="SAM" id="Phobius"/>
    </source>
</evidence>
<feature type="transmembrane region" description="Helical" evidence="13">
    <location>
        <begin position="116"/>
        <end position="140"/>
    </location>
</feature>
<comment type="function">
    <text evidence="12">Converts protoheme IX and farnesyl diphosphate to heme O.</text>
</comment>
<evidence type="ECO:0000256" key="11">
    <source>
        <dbReference type="ARBA" id="ARBA00047690"/>
    </source>
</evidence>
<dbReference type="PANTHER" id="PTHR43448">
    <property type="entry name" value="PROTOHEME IX FARNESYLTRANSFERASE, MITOCHONDRIAL"/>
    <property type="match status" value="1"/>
</dbReference>
<gene>
    <name evidence="14" type="ORF">g.16333</name>
</gene>
<evidence type="ECO:0000256" key="1">
    <source>
        <dbReference type="ARBA" id="ARBA00004225"/>
    </source>
</evidence>
<evidence type="ECO:0000256" key="10">
    <source>
        <dbReference type="ARBA" id="ARBA00030253"/>
    </source>
</evidence>
<keyword evidence="7 12" id="KW-0496">Mitochondrion</keyword>
<keyword evidence="9 12" id="KW-0472">Membrane</keyword>
<organism evidence="14">
    <name type="scientific">Clastoptera arizonana</name>
    <name type="common">Arizona spittle bug</name>
    <dbReference type="NCBI Taxonomy" id="38151"/>
    <lineage>
        <taxon>Eukaryota</taxon>
        <taxon>Metazoa</taxon>
        <taxon>Ecdysozoa</taxon>
        <taxon>Arthropoda</taxon>
        <taxon>Hexapoda</taxon>
        <taxon>Insecta</taxon>
        <taxon>Pterygota</taxon>
        <taxon>Neoptera</taxon>
        <taxon>Paraneoptera</taxon>
        <taxon>Hemiptera</taxon>
        <taxon>Auchenorrhyncha</taxon>
        <taxon>Cercopoidea</taxon>
        <taxon>Clastopteridae</taxon>
        <taxon>Clastoptera</taxon>
    </lineage>
</organism>
<dbReference type="FunFam" id="1.10.357.140:FF:000004">
    <property type="entry name" value="Protoheme IX farnesyltransferase, mitochondrial"/>
    <property type="match status" value="1"/>
</dbReference>
<evidence type="ECO:0000256" key="4">
    <source>
        <dbReference type="ARBA" id="ARBA00022692"/>
    </source>
</evidence>
<dbReference type="PIRSF" id="PIRSF001773">
    <property type="entry name" value="COX10"/>
    <property type="match status" value="1"/>
</dbReference>
<dbReference type="Gene3D" id="1.10.357.140">
    <property type="entry name" value="UbiA prenyltransferase"/>
    <property type="match status" value="1"/>
</dbReference>
<keyword evidence="3 12" id="KW-0808">Transferase</keyword>
<feature type="transmembrane region" description="Helical" evidence="13">
    <location>
        <begin position="310"/>
        <end position="329"/>
    </location>
</feature>
<dbReference type="InterPro" id="IPR006369">
    <property type="entry name" value="Protohaem_IX_farnesylTrfase"/>
</dbReference>
<dbReference type="CDD" id="cd13957">
    <property type="entry name" value="PT_UbiA_Cox10"/>
    <property type="match status" value="1"/>
</dbReference>
<reference evidence="14" key="1">
    <citation type="submission" date="2015-12" db="EMBL/GenBank/DDBJ databases">
        <title>De novo transcriptome assembly of four potential Pierce s Disease insect vectors from Arizona vineyards.</title>
        <authorList>
            <person name="Tassone E.E."/>
        </authorList>
    </citation>
    <scope>NUCLEOTIDE SEQUENCE</scope>
</reference>
<keyword evidence="4 13" id="KW-0812">Transmembrane</keyword>
<name>A0A1B6DZP8_9HEMI</name>
<comment type="similarity">
    <text evidence="12">Belongs to the ubiA prenyltransferase family.</text>
</comment>
<dbReference type="InterPro" id="IPR030470">
    <property type="entry name" value="UbiA_prenylTrfase_CS"/>
</dbReference>
<dbReference type="InterPro" id="IPR016315">
    <property type="entry name" value="Protohaem_IX_farnesylTrfase_mt"/>
</dbReference>
<evidence type="ECO:0000256" key="2">
    <source>
        <dbReference type="ARBA" id="ARBA00016335"/>
    </source>
</evidence>
<comment type="subcellular location">
    <subcellularLocation>
        <location evidence="1">Mitochondrion membrane</location>
        <topology evidence="1">Multi-pass membrane protein</topology>
    </subcellularLocation>
</comment>
<dbReference type="PROSITE" id="PS00943">
    <property type="entry name" value="UBIA"/>
    <property type="match status" value="1"/>
</dbReference>
<dbReference type="NCBIfam" id="TIGR01473">
    <property type="entry name" value="cyoE_ctaB"/>
    <property type="match status" value="1"/>
</dbReference>
<dbReference type="HAMAP" id="MF_00154">
    <property type="entry name" value="CyoE_CtaB"/>
    <property type="match status" value="1"/>
</dbReference>
<feature type="transmembrane region" description="Helical" evidence="13">
    <location>
        <begin position="188"/>
        <end position="207"/>
    </location>
</feature>
<evidence type="ECO:0000256" key="7">
    <source>
        <dbReference type="ARBA" id="ARBA00023128"/>
    </source>
</evidence>